<name>A0ABX1VWQ7_9FIRM</name>
<dbReference type="Pfam" id="PF20187">
    <property type="entry name" value="DUF6550"/>
    <property type="match status" value="1"/>
</dbReference>
<feature type="compositionally biased region" description="Basic and acidic residues" evidence="1">
    <location>
        <begin position="99"/>
        <end position="140"/>
    </location>
</feature>
<dbReference type="EMBL" id="JAAOXG010000071">
    <property type="protein sequence ID" value="NNJ32883.1"/>
    <property type="molecule type" value="Genomic_DNA"/>
</dbReference>
<proteinExistence type="predicted"/>
<feature type="compositionally biased region" description="Polar residues" evidence="1">
    <location>
        <begin position="70"/>
        <end position="96"/>
    </location>
</feature>
<feature type="region of interest" description="Disordered" evidence="1">
    <location>
        <begin position="36"/>
        <end position="188"/>
    </location>
</feature>
<evidence type="ECO:0000256" key="1">
    <source>
        <dbReference type="SAM" id="MobiDB-lite"/>
    </source>
</evidence>
<dbReference type="RefSeq" id="WP_170823928.1">
    <property type="nucleotide sequence ID" value="NZ_JAAOXG010000071.1"/>
</dbReference>
<gene>
    <name evidence="2" type="ORF">G9470_24295</name>
</gene>
<evidence type="ECO:0000313" key="2">
    <source>
        <dbReference type="EMBL" id="NNJ32883.1"/>
    </source>
</evidence>
<protein>
    <submittedName>
        <fullName evidence="2">Uncharacterized protein</fullName>
    </submittedName>
</protein>
<feature type="compositionally biased region" description="Polar residues" evidence="1">
    <location>
        <begin position="43"/>
        <end position="53"/>
    </location>
</feature>
<organism evidence="2 3">
    <name type="scientific">Lacrimispora defluvii</name>
    <dbReference type="NCBI Taxonomy" id="2719233"/>
    <lineage>
        <taxon>Bacteria</taxon>
        <taxon>Bacillati</taxon>
        <taxon>Bacillota</taxon>
        <taxon>Clostridia</taxon>
        <taxon>Lachnospirales</taxon>
        <taxon>Lachnospiraceae</taxon>
        <taxon>Lacrimispora</taxon>
    </lineage>
</organism>
<accession>A0ABX1VWQ7</accession>
<sequence length="188" mass="20129">MKNMNAKTKKWLAVSGCLALCAVLVVLIGQQFITPKPVDNILPPQSSAGSNVTVDPKEPENAEKEKEVTVTLSDTTQPTNIDNGAVSSGTEQTIQGDATKPEYTEEQLKDPTQKPDGEKVTEPPKPVDHDKVEKPTETPKNDNQPQGGETKDGKIYVPGFGWIDDIGDGQGTTVDGDGDINKQVGTMD</sequence>
<reference evidence="2 3" key="1">
    <citation type="submission" date="2020-03" db="EMBL/GenBank/DDBJ databases">
        <title>Genome Sequence of industrial isolate, B5A.</title>
        <authorList>
            <person name="Sharma S."/>
            <person name="Patil P.B."/>
            <person name="Korpole S."/>
        </authorList>
    </citation>
    <scope>NUCLEOTIDE SEQUENCE [LARGE SCALE GENOMIC DNA]</scope>
    <source>
        <strain evidence="2 3">PI-S10-B5A</strain>
    </source>
</reference>
<dbReference type="Proteomes" id="UP000539052">
    <property type="component" value="Unassembled WGS sequence"/>
</dbReference>
<comment type="caution">
    <text evidence="2">The sequence shown here is derived from an EMBL/GenBank/DDBJ whole genome shotgun (WGS) entry which is preliminary data.</text>
</comment>
<evidence type="ECO:0000313" key="3">
    <source>
        <dbReference type="Proteomes" id="UP000539052"/>
    </source>
</evidence>
<keyword evidence="3" id="KW-1185">Reference proteome</keyword>
<feature type="compositionally biased region" description="Basic and acidic residues" evidence="1">
    <location>
        <begin position="55"/>
        <end position="68"/>
    </location>
</feature>
<dbReference type="InterPro" id="IPR046680">
    <property type="entry name" value="DUF6550"/>
</dbReference>